<organism evidence="3 4">
    <name type="scientific">Polypedilum vanderplanki</name>
    <name type="common">Sleeping chironomid midge</name>
    <dbReference type="NCBI Taxonomy" id="319348"/>
    <lineage>
        <taxon>Eukaryota</taxon>
        <taxon>Metazoa</taxon>
        <taxon>Ecdysozoa</taxon>
        <taxon>Arthropoda</taxon>
        <taxon>Hexapoda</taxon>
        <taxon>Insecta</taxon>
        <taxon>Pterygota</taxon>
        <taxon>Neoptera</taxon>
        <taxon>Endopterygota</taxon>
        <taxon>Diptera</taxon>
        <taxon>Nematocera</taxon>
        <taxon>Chironomoidea</taxon>
        <taxon>Chironomidae</taxon>
        <taxon>Chironominae</taxon>
        <taxon>Polypedilum</taxon>
        <taxon>Polypedilum</taxon>
    </lineage>
</organism>
<evidence type="ECO:0000313" key="4">
    <source>
        <dbReference type="Proteomes" id="UP001107558"/>
    </source>
</evidence>
<evidence type="ECO:0000256" key="1">
    <source>
        <dbReference type="ARBA" id="ARBA00010326"/>
    </source>
</evidence>
<dbReference type="Proteomes" id="UP001107558">
    <property type="component" value="Chromosome 4"/>
</dbReference>
<dbReference type="AlphaFoldDB" id="A0A9J6BDC1"/>
<dbReference type="OrthoDB" id="5989898at2759"/>
<dbReference type="PANTHER" id="PTHR12767:SF9">
    <property type="entry name" value="BCL7-LIKE"/>
    <property type="match status" value="1"/>
</dbReference>
<accession>A0A9J6BDC1</accession>
<evidence type="ECO:0000256" key="2">
    <source>
        <dbReference type="SAM" id="MobiDB-lite"/>
    </source>
</evidence>
<dbReference type="Pfam" id="PF04714">
    <property type="entry name" value="BCL_N"/>
    <property type="match status" value="1"/>
</dbReference>
<evidence type="ECO:0000313" key="3">
    <source>
        <dbReference type="EMBL" id="KAG5667852.1"/>
    </source>
</evidence>
<gene>
    <name evidence="3" type="ORF">PVAND_015821</name>
</gene>
<comment type="caution">
    <text evidence="3">The sequence shown here is derived from an EMBL/GenBank/DDBJ whole genome shotgun (WGS) entry which is preliminary data.</text>
</comment>
<feature type="region of interest" description="Disordered" evidence="2">
    <location>
        <begin position="65"/>
        <end position="135"/>
    </location>
</feature>
<name>A0A9J6BDC1_POLVA</name>
<comment type="similarity">
    <text evidence="1">Belongs to the BCL7 family.</text>
</comment>
<proteinExistence type="inferred from homology"/>
<keyword evidence="4" id="KW-1185">Reference proteome</keyword>
<protein>
    <submittedName>
        <fullName evidence="3">Uncharacterized protein</fullName>
    </submittedName>
</protein>
<reference evidence="3" key="1">
    <citation type="submission" date="2021-03" db="EMBL/GenBank/DDBJ databases">
        <title>Chromosome level genome of the anhydrobiotic midge Polypedilum vanderplanki.</title>
        <authorList>
            <person name="Yoshida Y."/>
            <person name="Kikawada T."/>
            <person name="Gusev O."/>
        </authorList>
    </citation>
    <scope>NUCLEOTIDE SEQUENCE</scope>
    <source>
        <strain evidence="3">NIAS01</strain>
        <tissue evidence="3">Whole body or cell culture</tissue>
    </source>
</reference>
<dbReference type="PANTHER" id="PTHR12767">
    <property type="entry name" value="BCL7 RELATED"/>
    <property type="match status" value="1"/>
</dbReference>
<feature type="compositionally biased region" description="Polar residues" evidence="2">
    <location>
        <begin position="88"/>
        <end position="125"/>
    </location>
</feature>
<dbReference type="InterPro" id="IPR006804">
    <property type="entry name" value="BCL7"/>
</dbReference>
<sequence>MSRSVRAETRQRAKDEKKHQLSHLSFAARKWEKKWVQIVDTTMKVYKWIPVTTMPQDQSKKILKQLDPNQNSMSDKENSKLTNDLADDSNTCFSFPNSESGQFHQNSSDKFLFSEDSNSQSSDTLPTKKFKPNDC</sequence>
<dbReference type="EMBL" id="JADBJN010000004">
    <property type="protein sequence ID" value="KAG5667852.1"/>
    <property type="molecule type" value="Genomic_DNA"/>
</dbReference>